<evidence type="ECO:0008006" key="5">
    <source>
        <dbReference type="Google" id="ProtNLM"/>
    </source>
</evidence>
<keyword evidence="2" id="KW-1133">Transmembrane helix</keyword>
<evidence type="ECO:0000313" key="4">
    <source>
        <dbReference type="Proteomes" id="UP000658514"/>
    </source>
</evidence>
<keyword evidence="2" id="KW-0472">Membrane</keyword>
<evidence type="ECO:0000256" key="2">
    <source>
        <dbReference type="SAM" id="Phobius"/>
    </source>
</evidence>
<sequence>MSQNPRVNSDTQLSKTPTLKPVLAAALASLEVQLDRELARYRRTRNTSRLPNSARVISYVGSSPQAIAAAIMEQSQAAQTKPSIPPSVAPSVTADTPAMEAVTEPAELDEMDHLLLSSTPEVTQTPPPPPPPPVNPTTSIIPTGQSQQNSNGLKADDTPIEPEDYLESSEALLRSVTDEEPQKKKPSTANDGLLSPLGIGSMLLLLVASLTLGYVIFNPKGLTHLNLSKLFSSQSSTSTTPTEKTTVPVGNTPAQPEPVLTPIPKYPNLATKEFPEVNDPNDVVGLQPKGQETPRTAPNPVPIQPVNPPIQPPTQVAPPQAVNPLTVAPSPQAQPVTPSTPTSSQTLPNPQLKPSADGFYHVVIDNESDRTFASVRRVVPDAYLSTDNKFIFLGAFKTQKEVQKQLQLLEKNGIQARVQQP</sequence>
<dbReference type="RefSeq" id="WP_190548338.1">
    <property type="nucleotide sequence ID" value="NZ_CAWPNO010000090.1"/>
</dbReference>
<proteinExistence type="predicted"/>
<organism evidence="3 4">
    <name type="scientific">Calothrix parietina FACHB-288</name>
    <dbReference type="NCBI Taxonomy" id="2692896"/>
    <lineage>
        <taxon>Bacteria</taxon>
        <taxon>Bacillati</taxon>
        <taxon>Cyanobacteriota</taxon>
        <taxon>Cyanophyceae</taxon>
        <taxon>Nostocales</taxon>
        <taxon>Calotrichaceae</taxon>
        <taxon>Calothrix</taxon>
    </lineage>
</organism>
<feature type="region of interest" description="Disordered" evidence="1">
    <location>
        <begin position="119"/>
        <end position="161"/>
    </location>
</feature>
<evidence type="ECO:0000256" key="1">
    <source>
        <dbReference type="SAM" id="MobiDB-lite"/>
    </source>
</evidence>
<gene>
    <name evidence="3" type="ORF">H6G24_27735</name>
</gene>
<feature type="transmembrane region" description="Helical" evidence="2">
    <location>
        <begin position="193"/>
        <end position="217"/>
    </location>
</feature>
<accession>A0ABR8AI74</accession>
<feature type="region of interest" description="Disordered" evidence="1">
    <location>
        <begin position="175"/>
        <end position="194"/>
    </location>
</feature>
<feature type="compositionally biased region" description="Pro residues" evidence="1">
    <location>
        <begin position="125"/>
        <end position="135"/>
    </location>
</feature>
<dbReference type="Proteomes" id="UP000658514">
    <property type="component" value="Unassembled WGS sequence"/>
</dbReference>
<feature type="region of interest" description="Disordered" evidence="1">
    <location>
        <begin position="275"/>
        <end position="353"/>
    </location>
</feature>
<evidence type="ECO:0000313" key="3">
    <source>
        <dbReference type="EMBL" id="MBD2199230.1"/>
    </source>
</evidence>
<feature type="compositionally biased region" description="Low complexity" evidence="1">
    <location>
        <begin position="317"/>
        <end position="350"/>
    </location>
</feature>
<feature type="region of interest" description="Disordered" evidence="1">
    <location>
        <begin position="233"/>
        <end position="262"/>
    </location>
</feature>
<protein>
    <recommendedName>
        <fullName evidence="5">SPOR domain-containing protein</fullName>
    </recommendedName>
</protein>
<keyword evidence="2" id="KW-0812">Transmembrane</keyword>
<feature type="compositionally biased region" description="Pro residues" evidence="1">
    <location>
        <begin position="297"/>
        <end position="316"/>
    </location>
</feature>
<keyword evidence="4" id="KW-1185">Reference proteome</keyword>
<reference evidence="3 4" key="1">
    <citation type="journal article" date="2020" name="ISME J.">
        <title>Comparative genomics reveals insights into cyanobacterial evolution and habitat adaptation.</title>
        <authorList>
            <person name="Chen M.Y."/>
            <person name="Teng W.K."/>
            <person name="Zhao L."/>
            <person name="Hu C.X."/>
            <person name="Zhou Y.K."/>
            <person name="Han B.P."/>
            <person name="Song L.R."/>
            <person name="Shu W.S."/>
        </authorList>
    </citation>
    <scope>NUCLEOTIDE SEQUENCE [LARGE SCALE GENOMIC DNA]</scope>
    <source>
        <strain evidence="3 4">FACHB-288</strain>
    </source>
</reference>
<comment type="caution">
    <text evidence="3">The sequence shown here is derived from an EMBL/GenBank/DDBJ whole genome shotgun (WGS) entry which is preliminary data.</text>
</comment>
<name>A0ABR8AI74_9CYAN</name>
<feature type="compositionally biased region" description="Low complexity" evidence="1">
    <location>
        <begin position="233"/>
        <end position="246"/>
    </location>
</feature>
<dbReference type="EMBL" id="JACJQH010000055">
    <property type="protein sequence ID" value="MBD2199230.1"/>
    <property type="molecule type" value="Genomic_DNA"/>
</dbReference>